<protein>
    <submittedName>
        <fullName evidence="3">IS30 family transposase</fullName>
    </submittedName>
</protein>
<dbReference type="SUPFAM" id="SSF53098">
    <property type="entry name" value="Ribonuclease H-like"/>
    <property type="match status" value="1"/>
</dbReference>
<dbReference type="PROSITE" id="PS50994">
    <property type="entry name" value="INTEGRASE"/>
    <property type="match status" value="1"/>
</dbReference>
<evidence type="ECO:0000313" key="4">
    <source>
        <dbReference type="Proteomes" id="UP001164244"/>
    </source>
</evidence>
<sequence length="359" mass="41253">MDCSNLITSLRTNKHLNLEERFYLEKRLLAGDPINTIAKALGRSRTTIYTEKKRGTVVQIKQNKAVLMYIADCGQLAYERTRQGSFNTLKAGSIEPFLSWVENKVRVDKWSLDAAVGYALRKGLFVRNEMVCTKTLYNYLYQGILGLKPMDLPCVIRHSHKKRHNRQHKRKLGKSIDLRDESVATREEFGHWELDTVRGIKNKSDEVIVSLLERKSRLYVALRCLSAKAVDVKMTLENWLESLKAVSDVSMLCKTITADNGREFADISTLETEDLSIFFAHPYSPGERGSNERHNGLLRRFIPKGTPIKAVSEETIQRALHWCNNLPRKLLNYKTPQEVFIEEVNKVMDLQSVQFHIAI</sequence>
<dbReference type="GO" id="GO:0005829">
    <property type="term" value="C:cytosol"/>
    <property type="evidence" value="ECO:0007669"/>
    <property type="project" value="TreeGrafter"/>
</dbReference>
<dbReference type="PANTHER" id="PTHR10948:SF23">
    <property type="entry name" value="TRANSPOSASE INSI FOR INSERTION SEQUENCE ELEMENT IS30A-RELATED"/>
    <property type="match status" value="1"/>
</dbReference>
<dbReference type="KEGG" id="vrg:OKW85_05880"/>
<evidence type="ECO:0000256" key="1">
    <source>
        <dbReference type="ARBA" id="ARBA00023172"/>
    </source>
</evidence>
<accession>A0AA46X3P7</accession>
<reference evidence="3" key="1">
    <citation type="submission" date="2022-11" db="EMBL/GenBank/DDBJ databases">
        <title>Complete genome sequence of Veillonella rogosae KCOM 3468 isolated from human Subgingival dental plaque of Chronic peridontitis Lesion.</title>
        <authorList>
            <person name="Park S.-N."/>
            <person name="Lim Y.K."/>
            <person name="Kook J.-K."/>
        </authorList>
    </citation>
    <scope>NUCLEOTIDE SEQUENCE</scope>
    <source>
        <strain evidence="3">KCOM 3468</strain>
    </source>
</reference>
<gene>
    <name evidence="3" type="ORF">OKW85_05880</name>
</gene>
<evidence type="ECO:0000313" key="3">
    <source>
        <dbReference type="EMBL" id="UZG50239.1"/>
    </source>
</evidence>
<dbReference type="GO" id="GO:0032196">
    <property type="term" value="P:transposition"/>
    <property type="evidence" value="ECO:0007669"/>
    <property type="project" value="TreeGrafter"/>
</dbReference>
<feature type="domain" description="Integrase catalytic" evidence="2">
    <location>
        <begin position="183"/>
        <end position="344"/>
    </location>
</feature>
<dbReference type="RefSeq" id="WP_265137424.1">
    <property type="nucleotide sequence ID" value="NZ_CP110418.1"/>
</dbReference>
<dbReference type="GO" id="GO:0015074">
    <property type="term" value="P:DNA integration"/>
    <property type="evidence" value="ECO:0007669"/>
    <property type="project" value="InterPro"/>
</dbReference>
<dbReference type="PANTHER" id="PTHR10948">
    <property type="entry name" value="TRANSPOSASE"/>
    <property type="match status" value="1"/>
</dbReference>
<dbReference type="AlphaFoldDB" id="A0AA46X3P7"/>
<name>A0AA46X3P7_9FIRM</name>
<proteinExistence type="predicted"/>
<dbReference type="InterPro" id="IPR053392">
    <property type="entry name" value="Transposase_IS30-like"/>
</dbReference>
<dbReference type="GO" id="GO:0003676">
    <property type="term" value="F:nucleic acid binding"/>
    <property type="evidence" value="ECO:0007669"/>
    <property type="project" value="InterPro"/>
</dbReference>
<organism evidence="3 4">
    <name type="scientific">Veillonella rogosae</name>
    <dbReference type="NCBI Taxonomy" id="423477"/>
    <lineage>
        <taxon>Bacteria</taxon>
        <taxon>Bacillati</taxon>
        <taxon>Bacillota</taxon>
        <taxon>Negativicutes</taxon>
        <taxon>Veillonellales</taxon>
        <taxon>Veillonellaceae</taxon>
        <taxon>Veillonella</taxon>
    </lineage>
</organism>
<dbReference type="Proteomes" id="UP001164244">
    <property type="component" value="Chromosome"/>
</dbReference>
<dbReference type="InterPro" id="IPR036397">
    <property type="entry name" value="RNaseH_sf"/>
</dbReference>
<keyword evidence="1" id="KW-0233">DNA recombination</keyword>
<dbReference type="NCBIfam" id="NF033563">
    <property type="entry name" value="transpos_IS30"/>
    <property type="match status" value="1"/>
</dbReference>
<dbReference type="EMBL" id="CP110418">
    <property type="protein sequence ID" value="UZG50239.1"/>
    <property type="molecule type" value="Genomic_DNA"/>
</dbReference>
<evidence type="ECO:0000259" key="2">
    <source>
        <dbReference type="PROSITE" id="PS50994"/>
    </source>
</evidence>
<dbReference type="InterPro" id="IPR051917">
    <property type="entry name" value="Transposase-Integrase"/>
</dbReference>
<dbReference type="InterPro" id="IPR012337">
    <property type="entry name" value="RNaseH-like_sf"/>
</dbReference>
<dbReference type="Gene3D" id="3.30.420.10">
    <property type="entry name" value="Ribonuclease H-like superfamily/Ribonuclease H"/>
    <property type="match status" value="1"/>
</dbReference>
<dbReference type="InterPro" id="IPR001584">
    <property type="entry name" value="Integrase_cat-core"/>
</dbReference>
<dbReference type="InterPro" id="IPR025246">
    <property type="entry name" value="IS30-like_HTH"/>
</dbReference>
<dbReference type="GO" id="GO:0006310">
    <property type="term" value="P:DNA recombination"/>
    <property type="evidence" value="ECO:0007669"/>
    <property type="project" value="UniProtKB-KW"/>
</dbReference>
<dbReference type="GO" id="GO:0004803">
    <property type="term" value="F:transposase activity"/>
    <property type="evidence" value="ECO:0007669"/>
    <property type="project" value="TreeGrafter"/>
</dbReference>
<dbReference type="Pfam" id="PF13936">
    <property type="entry name" value="HTH_38"/>
    <property type="match status" value="1"/>
</dbReference>